<dbReference type="GO" id="GO:0016887">
    <property type="term" value="F:ATP hydrolysis activity"/>
    <property type="evidence" value="ECO:0007669"/>
    <property type="project" value="InterPro"/>
</dbReference>
<dbReference type="PANTHER" id="PTHR43119:SF1">
    <property type="entry name" value="ABC TRANSPORTER DOMAIN-CONTAINING PROTEIN"/>
    <property type="match status" value="1"/>
</dbReference>
<organism evidence="4">
    <name type="scientific">Tetraselmis chuii</name>
    <dbReference type="NCBI Taxonomy" id="63592"/>
    <lineage>
        <taxon>Eukaryota</taxon>
        <taxon>Viridiplantae</taxon>
        <taxon>Chlorophyta</taxon>
        <taxon>core chlorophytes</taxon>
        <taxon>Chlorodendrophyceae</taxon>
        <taxon>Chlorodendrales</taxon>
        <taxon>Chlorodendraceae</taxon>
        <taxon>Tetraselmis</taxon>
    </lineage>
</organism>
<proteinExistence type="predicted"/>
<dbReference type="InterPro" id="IPR017871">
    <property type="entry name" value="ABC_transporter-like_CS"/>
</dbReference>
<reference evidence="4" key="1">
    <citation type="submission" date="2021-01" db="EMBL/GenBank/DDBJ databases">
        <authorList>
            <person name="Corre E."/>
            <person name="Pelletier E."/>
            <person name="Niang G."/>
            <person name="Scheremetjew M."/>
            <person name="Finn R."/>
            <person name="Kale V."/>
            <person name="Holt S."/>
            <person name="Cochrane G."/>
            <person name="Meng A."/>
            <person name="Brown T."/>
            <person name="Cohen L."/>
        </authorList>
    </citation>
    <scope>NUCLEOTIDE SEQUENCE</scope>
    <source>
        <strain evidence="4">PLY429</strain>
    </source>
</reference>
<gene>
    <name evidence="4" type="ORF">TCHU04912_LOCUS1705</name>
</gene>
<keyword evidence="1" id="KW-0547">Nucleotide-binding</keyword>
<sequence length="223" mass="24520">MSGGWTLEVRNLRRVVSNTVVLSDVNFAVSQKEIMFVRGPSGVGKSLLLRSLAGLDPTQGGQLTFNGRTPHEIGMPSWRSLVAYVGQARVNFKGTPAEFYFQAQRFESQKGRSRGDLPALIHEMGLEQLVLNQPWVELSGGQAQRVTLAIAMALKPAVLLLDEPTSALDRQSVFRVEDCLRRCPSSVVWVSHEPEQPQRVGGKILDLPLGTVSVLPPPDPRRT</sequence>
<dbReference type="InterPro" id="IPR003439">
    <property type="entry name" value="ABC_transporter-like_ATP-bd"/>
</dbReference>
<dbReference type="SMART" id="SM00382">
    <property type="entry name" value="AAA"/>
    <property type="match status" value="1"/>
</dbReference>
<evidence type="ECO:0000256" key="1">
    <source>
        <dbReference type="ARBA" id="ARBA00022741"/>
    </source>
</evidence>
<dbReference type="PROSITE" id="PS00211">
    <property type="entry name" value="ABC_TRANSPORTER_1"/>
    <property type="match status" value="1"/>
</dbReference>
<dbReference type="AlphaFoldDB" id="A0A7S1SI42"/>
<feature type="domain" description="ABC transporter" evidence="3">
    <location>
        <begin position="7"/>
        <end position="223"/>
    </location>
</feature>
<dbReference type="InterPro" id="IPR003593">
    <property type="entry name" value="AAA+_ATPase"/>
</dbReference>
<evidence type="ECO:0000259" key="3">
    <source>
        <dbReference type="PROSITE" id="PS50893"/>
    </source>
</evidence>
<dbReference type="Gene3D" id="3.40.50.300">
    <property type="entry name" value="P-loop containing nucleotide triphosphate hydrolases"/>
    <property type="match status" value="1"/>
</dbReference>
<dbReference type="SUPFAM" id="SSF52540">
    <property type="entry name" value="P-loop containing nucleoside triphosphate hydrolases"/>
    <property type="match status" value="1"/>
</dbReference>
<keyword evidence="2" id="KW-0067">ATP-binding</keyword>
<protein>
    <recommendedName>
        <fullName evidence="3">ABC transporter domain-containing protein</fullName>
    </recommendedName>
</protein>
<dbReference type="GO" id="GO:0005524">
    <property type="term" value="F:ATP binding"/>
    <property type="evidence" value="ECO:0007669"/>
    <property type="project" value="UniProtKB-KW"/>
</dbReference>
<dbReference type="PANTHER" id="PTHR43119">
    <property type="entry name" value="ABC TRANSPORT PROTEIN ATP-BINDING COMPONENT-RELATED"/>
    <property type="match status" value="1"/>
</dbReference>
<dbReference type="InterPro" id="IPR027417">
    <property type="entry name" value="P-loop_NTPase"/>
</dbReference>
<dbReference type="CDD" id="cd00267">
    <property type="entry name" value="ABC_ATPase"/>
    <property type="match status" value="1"/>
</dbReference>
<accession>A0A7S1SI42</accession>
<name>A0A7S1SI42_9CHLO</name>
<evidence type="ECO:0000256" key="2">
    <source>
        <dbReference type="ARBA" id="ARBA00022840"/>
    </source>
</evidence>
<evidence type="ECO:0000313" key="4">
    <source>
        <dbReference type="EMBL" id="CAD9199472.1"/>
    </source>
</evidence>
<dbReference type="PROSITE" id="PS50893">
    <property type="entry name" value="ABC_TRANSPORTER_2"/>
    <property type="match status" value="1"/>
</dbReference>
<dbReference type="Pfam" id="PF00005">
    <property type="entry name" value="ABC_tran"/>
    <property type="match status" value="1"/>
</dbReference>
<dbReference type="EMBL" id="HBGG01003543">
    <property type="protein sequence ID" value="CAD9199472.1"/>
    <property type="molecule type" value="Transcribed_RNA"/>
</dbReference>